<keyword evidence="2" id="KW-0560">Oxidoreductase</keyword>
<dbReference type="PANTHER" id="PTHR13932:SF1">
    <property type="entry name" value="OXYGEN-INDEPENDENT COPROPORPHYRINOGEN-III OXIDASE-LIKE PROTEIN HEMZ"/>
    <property type="match status" value="1"/>
</dbReference>
<dbReference type="GO" id="GO:0006779">
    <property type="term" value="P:porphyrin-containing compound biosynthetic process"/>
    <property type="evidence" value="ECO:0007669"/>
    <property type="project" value="TreeGrafter"/>
</dbReference>
<dbReference type="InterPro" id="IPR006638">
    <property type="entry name" value="Elp3/MiaA/NifB-like_rSAM"/>
</dbReference>
<evidence type="ECO:0000313" key="3">
    <source>
        <dbReference type="Proteomes" id="UP000260649"/>
    </source>
</evidence>
<dbReference type="InterPro" id="IPR058240">
    <property type="entry name" value="rSAM_sf"/>
</dbReference>
<dbReference type="Pfam" id="PF04055">
    <property type="entry name" value="Radical_SAM"/>
    <property type="match status" value="1"/>
</dbReference>
<feature type="domain" description="Radical SAM core" evidence="1">
    <location>
        <begin position="165"/>
        <end position="401"/>
    </location>
</feature>
<dbReference type="EC" id="1.3.98.3" evidence="2"/>
<dbReference type="EMBL" id="QQRQ01000008">
    <property type="protein sequence ID" value="RFT06634.1"/>
    <property type="molecule type" value="Genomic_DNA"/>
</dbReference>
<reference evidence="2 3" key="1">
    <citation type="submission" date="2018-07" db="EMBL/GenBank/DDBJ databases">
        <title>GABA Modulating Bacteria of the Human Gut Microbiota.</title>
        <authorList>
            <person name="Strandwitz P."/>
            <person name="Kim K.H."/>
            <person name="Terekhova D."/>
            <person name="Liu J.K."/>
            <person name="Sharma A."/>
            <person name="Levering J."/>
            <person name="Mcdonald D."/>
            <person name="Dietrich D."/>
            <person name="Ramadhar T.R."/>
            <person name="Lekbua A."/>
            <person name="Mroue N."/>
            <person name="Liston C."/>
            <person name="Stewart E.J."/>
            <person name="Dubin M.J."/>
            <person name="Zengler K."/>
            <person name="Knight R."/>
            <person name="Gilbert J.A."/>
            <person name="Clardy J."/>
            <person name="Lewis K."/>
        </authorList>
    </citation>
    <scope>NUCLEOTIDE SEQUENCE [LARGE SCALE GENOMIC DNA]</scope>
    <source>
        <strain evidence="2 3">KLE1738</strain>
    </source>
</reference>
<dbReference type="SFLD" id="SFLDG01082">
    <property type="entry name" value="B12-binding_domain_containing"/>
    <property type="match status" value="1"/>
</dbReference>
<dbReference type="OrthoDB" id="9808022at2"/>
<dbReference type="InterPro" id="IPR023995">
    <property type="entry name" value="HemZ"/>
</dbReference>
<dbReference type="AlphaFoldDB" id="A0A3E2B3S8"/>
<sequence length="485" mass="53038">MNLFFAGHQEKYAVEQTLLTLFPQERPVYPDTPPGGDNELVLSFSRGSQWCTARAVLRRGGKTYVRQCRVAAAELPAEDPVVSTRLTRRTLQRAFYLAAVDCLGTEPPWGMLSGVRPVKLPTRAMEAGASPRQAEAMLRDQYRVSPLRRQLAMDCAQASLAVKRDLKPQEISLYVGIPFCPTRCAYCSFISASGSANRLIPDYLDALLAEIDAAGAAARRAGKTVRSVYLGGGTPTTLEAPQLAELLDRLRRAFQLAPGTECTVEAGRPDTITREKLIAIREGGGNRISVNPQTMSDPVLAAIGRSHRAQDIRRAYALARETGVGAVNMDLIAGLPADTPAGFRRTVEEVLAMAPENITVHTLALKKGARLRQEETPLPSGTDVAAMLDFAWAALRQAGYLPYYLYRQKFMSGSFENVGWCKPGFVNVYNICMMEELHTVLSLGAGGVTKLVEGGVVRRLANPKYPQEYLRNMGAIQAEKAAFSW</sequence>
<dbReference type="CDD" id="cd01335">
    <property type="entry name" value="Radical_SAM"/>
    <property type="match status" value="1"/>
</dbReference>
<dbReference type="Gene3D" id="3.80.30.20">
    <property type="entry name" value="tm_1862 like domain"/>
    <property type="match status" value="1"/>
</dbReference>
<dbReference type="PANTHER" id="PTHR13932">
    <property type="entry name" value="COPROPORPHYRINIGEN III OXIDASE"/>
    <property type="match status" value="1"/>
</dbReference>
<evidence type="ECO:0000259" key="1">
    <source>
        <dbReference type="PROSITE" id="PS51918"/>
    </source>
</evidence>
<dbReference type="SFLD" id="SFLDF00310">
    <property type="entry name" value="oxygen-independent_coproporphy"/>
    <property type="match status" value="1"/>
</dbReference>
<organism evidence="2 3">
    <name type="scientific">Evtepia gabavorous</name>
    <dbReference type="NCBI Taxonomy" id="2211183"/>
    <lineage>
        <taxon>Bacteria</taxon>
        <taxon>Bacillati</taxon>
        <taxon>Bacillota</taxon>
        <taxon>Clostridia</taxon>
        <taxon>Eubacteriales</taxon>
        <taxon>Evtepia</taxon>
    </lineage>
</organism>
<dbReference type="GO" id="GO:0051989">
    <property type="term" value="F:coproporphyrinogen dehydrogenase activity"/>
    <property type="evidence" value="ECO:0007669"/>
    <property type="project" value="UniProtKB-EC"/>
</dbReference>
<dbReference type="GO" id="GO:0005737">
    <property type="term" value="C:cytoplasm"/>
    <property type="evidence" value="ECO:0007669"/>
    <property type="project" value="TreeGrafter"/>
</dbReference>
<proteinExistence type="predicted"/>
<dbReference type="SMART" id="SM00729">
    <property type="entry name" value="Elp3"/>
    <property type="match status" value="1"/>
</dbReference>
<comment type="caution">
    <text evidence="2">The sequence shown here is derived from an EMBL/GenBank/DDBJ whole genome shotgun (WGS) entry which is preliminary data.</text>
</comment>
<dbReference type="SFLD" id="SFLDG01065">
    <property type="entry name" value="anaerobic_coproporphyrinogen-I"/>
    <property type="match status" value="1"/>
</dbReference>
<dbReference type="GeneID" id="97995385"/>
<keyword evidence="3" id="KW-1185">Reference proteome</keyword>
<dbReference type="SUPFAM" id="SSF102114">
    <property type="entry name" value="Radical SAM enzymes"/>
    <property type="match status" value="1"/>
</dbReference>
<dbReference type="PROSITE" id="PS51918">
    <property type="entry name" value="RADICAL_SAM"/>
    <property type="match status" value="1"/>
</dbReference>
<dbReference type="RefSeq" id="WP_117142199.1">
    <property type="nucleotide sequence ID" value="NZ_CAKXKJ010000026.1"/>
</dbReference>
<protein>
    <submittedName>
        <fullName evidence="2">Coproporphyrinogen dehydrogenase HemZ</fullName>
        <ecNumber evidence="2">1.3.98.3</ecNumber>
    </submittedName>
</protein>
<evidence type="ECO:0000313" key="2">
    <source>
        <dbReference type="EMBL" id="RFT06634.1"/>
    </source>
</evidence>
<dbReference type="InterPro" id="IPR007197">
    <property type="entry name" value="rSAM"/>
</dbReference>
<dbReference type="NCBIfam" id="TIGR03994">
    <property type="entry name" value="rSAM_HemZ"/>
    <property type="match status" value="1"/>
</dbReference>
<name>A0A3E2B3S8_9FIRM</name>
<dbReference type="Proteomes" id="UP000260649">
    <property type="component" value="Unassembled WGS sequence"/>
</dbReference>
<accession>A0A3E2B3S8</accession>
<dbReference type="InterPro" id="IPR034505">
    <property type="entry name" value="Coproporphyrinogen-III_oxidase"/>
</dbReference>
<dbReference type="InterPro" id="IPR023404">
    <property type="entry name" value="rSAM_horseshoe"/>
</dbReference>
<dbReference type="SFLD" id="SFLDS00029">
    <property type="entry name" value="Radical_SAM"/>
    <property type="match status" value="1"/>
</dbReference>
<gene>
    <name evidence="2" type="primary">hemZ</name>
    <name evidence="2" type="ORF">DV520_06510</name>
</gene>
<dbReference type="GO" id="GO:0051539">
    <property type="term" value="F:4 iron, 4 sulfur cluster binding"/>
    <property type="evidence" value="ECO:0007669"/>
    <property type="project" value="TreeGrafter"/>
</dbReference>